<proteinExistence type="predicted"/>
<protein>
    <recommendedName>
        <fullName evidence="1">N-acetyltransferase domain-containing protein</fullName>
    </recommendedName>
</protein>
<dbReference type="EMBL" id="LAZR01000209">
    <property type="protein sequence ID" value="KKN81860.1"/>
    <property type="molecule type" value="Genomic_DNA"/>
</dbReference>
<dbReference type="InterPro" id="IPR016181">
    <property type="entry name" value="Acyl_CoA_acyltransferase"/>
</dbReference>
<dbReference type="CDD" id="cd04301">
    <property type="entry name" value="NAT_SF"/>
    <property type="match status" value="1"/>
</dbReference>
<dbReference type="InterPro" id="IPR000182">
    <property type="entry name" value="GNAT_dom"/>
</dbReference>
<gene>
    <name evidence="2" type="ORF">LCGC14_0315330</name>
</gene>
<evidence type="ECO:0000313" key="2">
    <source>
        <dbReference type="EMBL" id="KKN81860.1"/>
    </source>
</evidence>
<accession>A0A0F9TL16</accession>
<dbReference type="Gene3D" id="3.40.630.30">
    <property type="match status" value="1"/>
</dbReference>
<sequence>MQLREGTPADTAACVALFTASVHQLAASHYTLQQRHAWAPLQANMAFWQSHLSGLNLLLAEDARGLLGFIGYANDGHIDMLFCAPDAARSGIASALYAEAEISLVAFGVTYLYTEASLLAQPFFQRQGFHSLEPEKVQRGDISLLRYRMEKHLY</sequence>
<evidence type="ECO:0000259" key="1">
    <source>
        <dbReference type="PROSITE" id="PS51186"/>
    </source>
</evidence>
<organism evidence="2">
    <name type="scientific">marine sediment metagenome</name>
    <dbReference type="NCBI Taxonomy" id="412755"/>
    <lineage>
        <taxon>unclassified sequences</taxon>
        <taxon>metagenomes</taxon>
        <taxon>ecological metagenomes</taxon>
    </lineage>
</organism>
<dbReference type="PANTHER" id="PTHR43451:SF1">
    <property type="entry name" value="ACETYLTRANSFERASE"/>
    <property type="match status" value="1"/>
</dbReference>
<feature type="domain" description="N-acetyltransferase" evidence="1">
    <location>
        <begin position="1"/>
        <end position="154"/>
    </location>
</feature>
<dbReference type="PROSITE" id="PS51186">
    <property type="entry name" value="GNAT"/>
    <property type="match status" value="1"/>
</dbReference>
<dbReference type="Pfam" id="PF13673">
    <property type="entry name" value="Acetyltransf_10"/>
    <property type="match status" value="1"/>
</dbReference>
<dbReference type="GO" id="GO:0016747">
    <property type="term" value="F:acyltransferase activity, transferring groups other than amino-acyl groups"/>
    <property type="evidence" value="ECO:0007669"/>
    <property type="project" value="InterPro"/>
</dbReference>
<comment type="caution">
    <text evidence="2">The sequence shown here is derived from an EMBL/GenBank/DDBJ whole genome shotgun (WGS) entry which is preliminary data.</text>
</comment>
<name>A0A0F9TL16_9ZZZZ</name>
<reference evidence="2" key="1">
    <citation type="journal article" date="2015" name="Nature">
        <title>Complex archaea that bridge the gap between prokaryotes and eukaryotes.</title>
        <authorList>
            <person name="Spang A."/>
            <person name="Saw J.H."/>
            <person name="Jorgensen S.L."/>
            <person name="Zaremba-Niedzwiedzka K."/>
            <person name="Martijn J."/>
            <person name="Lind A.E."/>
            <person name="van Eijk R."/>
            <person name="Schleper C."/>
            <person name="Guy L."/>
            <person name="Ettema T.J."/>
        </authorList>
    </citation>
    <scope>NUCLEOTIDE SEQUENCE</scope>
</reference>
<dbReference type="PANTHER" id="PTHR43451">
    <property type="entry name" value="ACETYLTRANSFERASE (GNAT) FAMILY PROTEIN"/>
    <property type="match status" value="1"/>
</dbReference>
<dbReference type="InterPro" id="IPR052564">
    <property type="entry name" value="N-acetyltrans/Recomb-assoc"/>
</dbReference>
<dbReference type="SUPFAM" id="SSF55729">
    <property type="entry name" value="Acyl-CoA N-acyltransferases (Nat)"/>
    <property type="match status" value="1"/>
</dbReference>
<dbReference type="AlphaFoldDB" id="A0A0F9TL16"/>